<dbReference type="GO" id="GO:0032786">
    <property type="term" value="P:positive regulation of DNA-templated transcription, elongation"/>
    <property type="evidence" value="ECO:0007669"/>
    <property type="project" value="InterPro"/>
</dbReference>
<protein>
    <recommendedName>
        <fullName evidence="4">Transmembrane protein</fullName>
    </recommendedName>
</protein>
<evidence type="ECO:0000256" key="1">
    <source>
        <dbReference type="SAM" id="Phobius"/>
    </source>
</evidence>
<organism evidence="2 3">
    <name type="scientific">Puccinia striiformis</name>
    <dbReference type="NCBI Taxonomy" id="27350"/>
    <lineage>
        <taxon>Eukaryota</taxon>
        <taxon>Fungi</taxon>
        <taxon>Dikarya</taxon>
        <taxon>Basidiomycota</taxon>
        <taxon>Pucciniomycotina</taxon>
        <taxon>Pucciniomycetes</taxon>
        <taxon>Pucciniales</taxon>
        <taxon>Pucciniaceae</taxon>
        <taxon>Puccinia</taxon>
    </lineage>
</organism>
<evidence type="ECO:0000313" key="3">
    <source>
        <dbReference type="Proteomes" id="UP000239156"/>
    </source>
</evidence>
<dbReference type="EMBL" id="PKSL01000393">
    <property type="protein sequence ID" value="POV94746.1"/>
    <property type="molecule type" value="Genomic_DNA"/>
</dbReference>
<accession>A0A2S4UC34</accession>
<keyword evidence="3" id="KW-1185">Reference proteome</keyword>
<dbReference type="VEuPathDB" id="FungiDB:PSTT_16683"/>
<gene>
    <name evidence="2" type="ORF">PSTT_16683</name>
</gene>
<name>A0A2S4UC34_9BASI</name>
<dbReference type="VEuPathDB" id="FungiDB:PSHT_05103"/>
<keyword evidence="1" id="KW-1133">Transmembrane helix</keyword>
<feature type="transmembrane region" description="Helical" evidence="1">
    <location>
        <begin position="62"/>
        <end position="84"/>
    </location>
</feature>
<dbReference type="AlphaFoldDB" id="A0A2S4UC34"/>
<evidence type="ECO:0008006" key="4">
    <source>
        <dbReference type="Google" id="ProtNLM"/>
    </source>
</evidence>
<proteinExistence type="predicted"/>
<dbReference type="Proteomes" id="UP000239156">
    <property type="component" value="Unassembled WGS sequence"/>
</dbReference>
<reference evidence="2" key="1">
    <citation type="submission" date="2017-12" db="EMBL/GenBank/DDBJ databases">
        <title>Gene loss provides genomic basis for host adaptation in cereal stripe rust fungi.</title>
        <authorList>
            <person name="Xia C."/>
        </authorList>
    </citation>
    <scope>NUCLEOTIDE SEQUENCE [LARGE SCALE GENOMIC DNA]</scope>
    <source>
        <strain evidence="2">93-210</strain>
    </source>
</reference>
<keyword evidence="1" id="KW-0812">Transmembrane</keyword>
<sequence>MSGGWPLAGGGLPVNVRLKETYLDRVVSGLYHLHCVCNTPTLYEAFLQLTPPHKSTMFAKPASLVLLLAVFLQVASGSFALSTAGSPQTGIGRRQSGFSSSTSSVSVFVQQWSVVRNEFSRCSNVFTSGASVEVAITSVRTLYQSCSTIANQYSTCNGCASAASSQAVTSFRSSIEVSFQTWQQILTIGQQRYASVWKSQFASVFQQFSTWVTAAKTACSSLNLQLDVILKGLNLNLNLFLGININLSGLLGGVLGAVGGILGGLTAFRSSIEVSFQTWQQILTIGQQRYASVWKSQFASVFQQFSTWVTAAKTACSSFNLQLDVILKGLNLNLNLFLGVNINLSGLLGGVLGLVGGVLGGVGSLVGGLLGRRELELLE</sequence>
<dbReference type="InterPro" id="IPR042326">
    <property type="entry name" value="Ctk3"/>
</dbReference>
<keyword evidence="1" id="KW-0472">Membrane</keyword>
<dbReference type="GO" id="GO:0045943">
    <property type="term" value="P:positive regulation of transcription by RNA polymerase I"/>
    <property type="evidence" value="ECO:0007669"/>
    <property type="project" value="TreeGrafter"/>
</dbReference>
<evidence type="ECO:0000313" key="2">
    <source>
        <dbReference type="EMBL" id="POV94746.1"/>
    </source>
</evidence>
<dbReference type="PANTHER" id="PTHR28291">
    <property type="entry name" value="CTD KINASE SUBUNIT GAMMA"/>
    <property type="match status" value="1"/>
</dbReference>
<feature type="transmembrane region" description="Helical" evidence="1">
    <location>
        <begin position="239"/>
        <end position="262"/>
    </location>
</feature>
<feature type="transmembrane region" description="Helical" evidence="1">
    <location>
        <begin position="347"/>
        <end position="370"/>
    </location>
</feature>
<dbReference type="GO" id="GO:0070692">
    <property type="term" value="C:CTDK-1 complex"/>
    <property type="evidence" value="ECO:0007669"/>
    <property type="project" value="InterPro"/>
</dbReference>
<dbReference type="PANTHER" id="PTHR28291:SF1">
    <property type="entry name" value="CTD KINASE SUBUNIT GAMMA"/>
    <property type="match status" value="1"/>
</dbReference>
<comment type="caution">
    <text evidence="2">The sequence shown here is derived from an EMBL/GenBank/DDBJ whole genome shotgun (WGS) entry which is preliminary data.</text>
</comment>